<dbReference type="GO" id="GO:0005524">
    <property type="term" value="F:ATP binding"/>
    <property type="evidence" value="ECO:0007669"/>
    <property type="project" value="TreeGrafter"/>
</dbReference>
<name>A0A8S3Y7R1_PARAO</name>
<dbReference type="InterPro" id="IPR015911">
    <property type="entry name" value="Phosphoglycerate_kinase_CS"/>
</dbReference>
<gene>
    <name evidence="1" type="ORF">PAPOLLO_LOCUS27055</name>
</gene>
<dbReference type="GO" id="GO:0006094">
    <property type="term" value="P:gluconeogenesis"/>
    <property type="evidence" value="ECO:0007669"/>
    <property type="project" value="TreeGrafter"/>
</dbReference>
<sequence length="132" mass="14944">MNIPSIENCDLHNKTVLLRVDFNVPIKDGEILDVTRILRALPTIEYLVNASAKIIIISHFGCLKARDNNLSLKNVVDTLSQLLNKKVKFIDDCVGEKVQKAVSAMDARDIILLENLRFYKEEQLASLADIYM</sequence>
<dbReference type="PANTHER" id="PTHR11406">
    <property type="entry name" value="PHOSPHOGLYCERATE KINASE"/>
    <property type="match status" value="1"/>
</dbReference>
<evidence type="ECO:0000313" key="1">
    <source>
        <dbReference type="EMBL" id="CAG5057184.1"/>
    </source>
</evidence>
<dbReference type="InterPro" id="IPR001576">
    <property type="entry name" value="Phosphoglycerate_kinase"/>
</dbReference>
<dbReference type="GO" id="GO:0043531">
    <property type="term" value="F:ADP binding"/>
    <property type="evidence" value="ECO:0007669"/>
    <property type="project" value="TreeGrafter"/>
</dbReference>
<dbReference type="Pfam" id="PF00162">
    <property type="entry name" value="PGK"/>
    <property type="match status" value="1"/>
</dbReference>
<dbReference type="OrthoDB" id="275353at2759"/>
<dbReference type="GO" id="GO:0004618">
    <property type="term" value="F:phosphoglycerate kinase activity"/>
    <property type="evidence" value="ECO:0007669"/>
    <property type="project" value="InterPro"/>
</dbReference>
<dbReference type="PROSITE" id="PS00111">
    <property type="entry name" value="PGLYCERATE_KINASE"/>
    <property type="match status" value="1"/>
</dbReference>
<keyword evidence="2" id="KW-1185">Reference proteome</keyword>
<evidence type="ECO:0000313" key="2">
    <source>
        <dbReference type="Proteomes" id="UP000691718"/>
    </source>
</evidence>
<dbReference type="GO" id="GO:0005829">
    <property type="term" value="C:cytosol"/>
    <property type="evidence" value="ECO:0007669"/>
    <property type="project" value="TreeGrafter"/>
</dbReference>
<accession>A0A8S3Y7R1</accession>
<proteinExistence type="predicted"/>
<dbReference type="PANTHER" id="PTHR11406:SF23">
    <property type="entry name" value="PHOSPHOGLYCERATE KINASE 1, CHLOROPLASTIC-RELATED"/>
    <property type="match status" value="1"/>
</dbReference>
<organism evidence="1 2">
    <name type="scientific">Parnassius apollo</name>
    <name type="common">Apollo butterfly</name>
    <name type="synonym">Papilio apollo</name>
    <dbReference type="NCBI Taxonomy" id="110799"/>
    <lineage>
        <taxon>Eukaryota</taxon>
        <taxon>Metazoa</taxon>
        <taxon>Ecdysozoa</taxon>
        <taxon>Arthropoda</taxon>
        <taxon>Hexapoda</taxon>
        <taxon>Insecta</taxon>
        <taxon>Pterygota</taxon>
        <taxon>Neoptera</taxon>
        <taxon>Endopterygota</taxon>
        <taxon>Lepidoptera</taxon>
        <taxon>Glossata</taxon>
        <taxon>Ditrysia</taxon>
        <taxon>Papilionoidea</taxon>
        <taxon>Papilionidae</taxon>
        <taxon>Parnassiinae</taxon>
        <taxon>Parnassini</taxon>
        <taxon>Parnassius</taxon>
        <taxon>Parnassius</taxon>
    </lineage>
</organism>
<dbReference type="GO" id="GO:0006096">
    <property type="term" value="P:glycolytic process"/>
    <property type="evidence" value="ECO:0007669"/>
    <property type="project" value="InterPro"/>
</dbReference>
<comment type="caution">
    <text evidence="1">The sequence shown here is derived from an EMBL/GenBank/DDBJ whole genome shotgun (WGS) entry which is preliminary data.</text>
</comment>
<dbReference type="Proteomes" id="UP000691718">
    <property type="component" value="Unassembled WGS sequence"/>
</dbReference>
<dbReference type="AlphaFoldDB" id="A0A8S3Y7R1"/>
<reference evidence="1" key="1">
    <citation type="submission" date="2021-04" db="EMBL/GenBank/DDBJ databases">
        <authorList>
            <person name="Tunstrom K."/>
        </authorList>
    </citation>
    <scope>NUCLEOTIDE SEQUENCE</scope>
</reference>
<protein>
    <submittedName>
        <fullName evidence="1">(apollo) hypothetical protein</fullName>
    </submittedName>
</protein>
<dbReference type="EMBL" id="CAJQZP010001624">
    <property type="protein sequence ID" value="CAG5057184.1"/>
    <property type="molecule type" value="Genomic_DNA"/>
</dbReference>